<protein>
    <submittedName>
        <fullName evidence="1">Uncharacterized protein</fullName>
    </submittedName>
</protein>
<keyword evidence="2" id="KW-1185">Reference proteome</keyword>
<comment type="caution">
    <text evidence="1">The sequence shown here is derived from an EMBL/GenBank/DDBJ whole genome shotgun (WGS) entry which is preliminary data.</text>
</comment>
<dbReference type="EMBL" id="NCKW01008377">
    <property type="protein sequence ID" value="POM68139.1"/>
    <property type="molecule type" value="Genomic_DNA"/>
</dbReference>
<sequence length="75" mass="8668">MPVRILCSTVCMAFYCLGYSRKELARIFHNLFATESMSTRELARISEQKENQVTCLQKLIERGCASSTLNIRRHI</sequence>
<proteinExistence type="predicted"/>
<evidence type="ECO:0000313" key="2">
    <source>
        <dbReference type="Proteomes" id="UP000237271"/>
    </source>
</evidence>
<dbReference type="Proteomes" id="UP000237271">
    <property type="component" value="Unassembled WGS sequence"/>
</dbReference>
<name>A0A2P4XRM1_9STRA</name>
<evidence type="ECO:0000313" key="1">
    <source>
        <dbReference type="EMBL" id="POM68139.1"/>
    </source>
</evidence>
<dbReference type="AlphaFoldDB" id="A0A2P4XRM1"/>
<gene>
    <name evidence="1" type="ORF">PHPALM_15738</name>
</gene>
<accession>A0A2P4XRM1</accession>
<reference evidence="1 2" key="1">
    <citation type="journal article" date="2017" name="Genome Biol. Evol.">
        <title>Phytophthora megakarya and P. palmivora, closely related causal agents of cacao black pod rot, underwent increases in genome sizes and gene numbers by different mechanisms.</title>
        <authorList>
            <person name="Ali S.S."/>
            <person name="Shao J."/>
            <person name="Lary D.J."/>
            <person name="Kronmiller B."/>
            <person name="Shen D."/>
            <person name="Strem M.D."/>
            <person name="Amoako-Attah I."/>
            <person name="Akrofi A.Y."/>
            <person name="Begoude B.A."/>
            <person name="Ten Hoopen G.M."/>
            <person name="Coulibaly K."/>
            <person name="Kebe B.I."/>
            <person name="Melnick R.L."/>
            <person name="Guiltinan M.J."/>
            <person name="Tyler B.M."/>
            <person name="Meinhardt L.W."/>
            <person name="Bailey B.A."/>
        </authorList>
    </citation>
    <scope>NUCLEOTIDE SEQUENCE [LARGE SCALE GENOMIC DNA]</scope>
    <source>
        <strain evidence="2">sbr112.9</strain>
    </source>
</reference>
<organism evidence="1 2">
    <name type="scientific">Phytophthora palmivora</name>
    <dbReference type="NCBI Taxonomy" id="4796"/>
    <lineage>
        <taxon>Eukaryota</taxon>
        <taxon>Sar</taxon>
        <taxon>Stramenopiles</taxon>
        <taxon>Oomycota</taxon>
        <taxon>Peronosporomycetes</taxon>
        <taxon>Peronosporales</taxon>
        <taxon>Peronosporaceae</taxon>
        <taxon>Phytophthora</taxon>
    </lineage>
</organism>